<accession>A0A8J5GPX9</accession>
<dbReference type="Proteomes" id="UP000734854">
    <property type="component" value="Unassembled WGS sequence"/>
</dbReference>
<name>A0A8J5GPX9_ZINOF</name>
<sequence length="184" mass="20795">MQKQWMAAPHDSLEYRVRFLYFLHYAFGDATPEVTRPCPCGISDTTVDKTELEINGTRTVSETEFGAALTDQQLPAVYLRHFLVLVLKLIQLQKLLKSYQLVSQENGRKSSRIEIQQLSQRSRKKGGAAIDDEVIRIKFLSGAISIAAGENRCYRVAEQHVWIAKLQCGRLAKQQVCVAEQLIG</sequence>
<gene>
    <name evidence="1" type="ORF">ZIOFF_029713</name>
</gene>
<comment type="caution">
    <text evidence="1">The sequence shown here is derived from an EMBL/GenBank/DDBJ whole genome shotgun (WGS) entry which is preliminary data.</text>
</comment>
<protein>
    <submittedName>
        <fullName evidence="1">Uncharacterized protein</fullName>
    </submittedName>
</protein>
<evidence type="ECO:0000313" key="1">
    <source>
        <dbReference type="EMBL" id="KAG6511638.1"/>
    </source>
</evidence>
<organism evidence="1 2">
    <name type="scientific">Zingiber officinale</name>
    <name type="common">Ginger</name>
    <name type="synonym">Amomum zingiber</name>
    <dbReference type="NCBI Taxonomy" id="94328"/>
    <lineage>
        <taxon>Eukaryota</taxon>
        <taxon>Viridiplantae</taxon>
        <taxon>Streptophyta</taxon>
        <taxon>Embryophyta</taxon>
        <taxon>Tracheophyta</taxon>
        <taxon>Spermatophyta</taxon>
        <taxon>Magnoliopsida</taxon>
        <taxon>Liliopsida</taxon>
        <taxon>Zingiberales</taxon>
        <taxon>Zingiberaceae</taxon>
        <taxon>Zingiber</taxon>
    </lineage>
</organism>
<evidence type="ECO:0000313" key="2">
    <source>
        <dbReference type="Proteomes" id="UP000734854"/>
    </source>
</evidence>
<reference evidence="1 2" key="1">
    <citation type="submission" date="2020-08" db="EMBL/GenBank/DDBJ databases">
        <title>Plant Genome Project.</title>
        <authorList>
            <person name="Zhang R.-G."/>
        </authorList>
    </citation>
    <scope>NUCLEOTIDE SEQUENCE [LARGE SCALE GENOMIC DNA]</scope>
    <source>
        <tissue evidence="1">Rhizome</tissue>
    </source>
</reference>
<proteinExistence type="predicted"/>
<dbReference type="AlphaFoldDB" id="A0A8J5GPX9"/>
<keyword evidence="2" id="KW-1185">Reference proteome</keyword>
<dbReference type="EMBL" id="JACMSC010000008">
    <property type="protein sequence ID" value="KAG6511638.1"/>
    <property type="molecule type" value="Genomic_DNA"/>
</dbReference>